<evidence type="ECO:0000313" key="2">
    <source>
        <dbReference type="EMBL" id="AGR41359.1"/>
    </source>
</evidence>
<name>S5LUB2_9MOLU</name>
<dbReference type="PATRIC" id="fig|1276220.3.peg.771"/>
<feature type="transmembrane region" description="Helical" evidence="1">
    <location>
        <begin position="131"/>
        <end position="154"/>
    </location>
</feature>
<protein>
    <recommendedName>
        <fullName evidence="4">Transmembrane protein</fullName>
    </recommendedName>
</protein>
<feature type="transmembrane region" description="Helical" evidence="1">
    <location>
        <begin position="232"/>
        <end position="254"/>
    </location>
</feature>
<evidence type="ECO:0000256" key="1">
    <source>
        <dbReference type="SAM" id="Phobius"/>
    </source>
</evidence>
<keyword evidence="3" id="KW-1185">Reference proteome</keyword>
<feature type="transmembrane region" description="Helical" evidence="1">
    <location>
        <begin position="17"/>
        <end position="38"/>
    </location>
</feature>
<keyword evidence="1" id="KW-0812">Transmembrane</keyword>
<sequence length="467" mass="56229">MSWLLTIYFFENKKDNVNFLLCAFIFIIIILGSIIKYFNHKKKPKLKIKREYNLIEITLLIFCGYLMMSNYTIYGLWDLIFRVIKQSIIVGFMFVWTFLLEMFLSKRILRIIFIPIFCFYPIQFLTGEKNLMIYGALISAVLLVEIFYYSLELFKNKNFNYIKTEIIITLFKILFPIFIISTIMFFTIGYQKFSSYINGIYILKNHLLYLIIPFLIFILLNLFSLNLKINALLLFIANSLNSFFLKEFTILTLYNETNFIFTTIQIYFHDSVELYLSIIMKAFIAVGITFAIKFVYLEWKIFNIKFKFLNNLKRKIQRIKSIKSYELKFLILKISFYKSLNLIDNKINVIFLSKTNSKYLLNLLYKYLLISNLKNCLSYLLPLNYIVFFLISIFSFKFVDKFKIISYTLSSFWSLYLTIIFTLILIFWDRFQNIYLSHWVKTEDKNNLLEMEKEIQQVKNKYNTKKH</sequence>
<feature type="transmembrane region" description="Helical" evidence="1">
    <location>
        <begin position="166"/>
        <end position="186"/>
    </location>
</feature>
<feature type="transmembrane region" description="Helical" evidence="1">
    <location>
        <begin position="206"/>
        <end position="225"/>
    </location>
</feature>
<dbReference type="KEGG" id="stai:STAIW_v1c07550"/>
<evidence type="ECO:0008006" key="4">
    <source>
        <dbReference type="Google" id="ProtNLM"/>
    </source>
</evidence>
<dbReference type="EMBL" id="CP005074">
    <property type="protein sequence ID" value="AGR41359.1"/>
    <property type="molecule type" value="Genomic_DNA"/>
</dbReference>
<dbReference type="OrthoDB" id="10017878at2"/>
<feature type="transmembrane region" description="Helical" evidence="1">
    <location>
        <begin position="376"/>
        <end position="398"/>
    </location>
</feature>
<gene>
    <name evidence="2" type="ORF">STAIW_v1c07550</name>
</gene>
<dbReference type="HOGENOM" id="CLU_585127_0_0_14"/>
<dbReference type="Proteomes" id="UP000014984">
    <property type="component" value="Chromosome"/>
</dbReference>
<evidence type="ECO:0000313" key="3">
    <source>
        <dbReference type="Proteomes" id="UP000014984"/>
    </source>
</evidence>
<feature type="transmembrane region" description="Helical" evidence="1">
    <location>
        <begin position="107"/>
        <end position="125"/>
    </location>
</feature>
<feature type="transmembrane region" description="Helical" evidence="1">
    <location>
        <begin position="274"/>
        <end position="297"/>
    </location>
</feature>
<dbReference type="AlphaFoldDB" id="S5LUB2"/>
<feature type="transmembrane region" description="Helical" evidence="1">
    <location>
        <begin position="59"/>
        <end position="77"/>
    </location>
</feature>
<proteinExistence type="predicted"/>
<feature type="transmembrane region" description="Helical" evidence="1">
    <location>
        <begin position="83"/>
        <end position="100"/>
    </location>
</feature>
<accession>S5LUB2</accession>
<reference evidence="2 3" key="1">
    <citation type="journal article" date="2013" name="Genome Biol. Evol.">
        <title>Comparison of metabolic capacities and inference of gene content evolution in mosquito-associated Spiroplasma diminutum and S. taiwanense.</title>
        <authorList>
            <person name="Lo W.S."/>
            <person name="Ku C."/>
            <person name="Chen L.L."/>
            <person name="Chang T.H."/>
            <person name="Kuo C.H."/>
        </authorList>
    </citation>
    <scope>NUCLEOTIDE SEQUENCE [LARGE SCALE GENOMIC DNA]</scope>
    <source>
        <strain evidence="2">CT-1</strain>
    </source>
</reference>
<keyword evidence="1" id="KW-1133">Transmembrane helix</keyword>
<dbReference type="STRING" id="1276220.STAIW_v1c07550"/>
<dbReference type="RefSeq" id="WP_020834498.1">
    <property type="nucleotide sequence ID" value="NC_021846.1"/>
</dbReference>
<keyword evidence="1" id="KW-0472">Membrane</keyword>
<feature type="transmembrane region" description="Helical" evidence="1">
    <location>
        <begin position="404"/>
        <end position="428"/>
    </location>
</feature>
<organism evidence="2 3">
    <name type="scientific">Spiroplasma taiwanense CT-1</name>
    <dbReference type="NCBI Taxonomy" id="1276220"/>
    <lineage>
        <taxon>Bacteria</taxon>
        <taxon>Bacillati</taxon>
        <taxon>Mycoplasmatota</taxon>
        <taxon>Mollicutes</taxon>
        <taxon>Entomoplasmatales</taxon>
        <taxon>Spiroplasmataceae</taxon>
        <taxon>Spiroplasma</taxon>
    </lineage>
</organism>